<evidence type="ECO:0000313" key="7">
    <source>
        <dbReference type="Proteomes" id="UP000027725"/>
    </source>
</evidence>
<dbReference type="InterPro" id="IPR036390">
    <property type="entry name" value="WH_DNA-bd_sf"/>
</dbReference>
<evidence type="ECO:0000256" key="2">
    <source>
        <dbReference type="ARBA" id="ARBA00023125"/>
    </source>
</evidence>
<evidence type="ECO:0000259" key="4">
    <source>
        <dbReference type="PROSITE" id="PS51077"/>
    </source>
</evidence>
<dbReference type="GO" id="GO:0003700">
    <property type="term" value="F:DNA-binding transcription factor activity"/>
    <property type="evidence" value="ECO:0007669"/>
    <property type="project" value="TreeGrafter"/>
</dbReference>
<dbReference type="PANTHER" id="PTHR30136">
    <property type="entry name" value="HELIX-TURN-HELIX TRANSCRIPTIONAL REGULATOR, ICLR FAMILY"/>
    <property type="match status" value="1"/>
</dbReference>
<dbReference type="InterPro" id="IPR012794">
    <property type="entry name" value="PcaR_PcaU"/>
</dbReference>
<evidence type="ECO:0000256" key="1">
    <source>
        <dbReference type="ARBA" id="ARBA00023015"/>
    </source>
</evidence>
<dbReference type="InterPro" id="IPR005471">
    <property type="entry name" value="Tscrpt_reg_IclR_N"/>
</dbReference>
<dbReference type="GO" id="GO:0045893">
    <property type="term" value="P:positive regulation of DNA-templated transcription"/>
    <property type="evidence" value="ECO:0007669"/>
    <property type="project" value="InterPro"/>
</dbReference>
<dbReference type="Gene3D" id="3.30.450.40">
    <property type="match status" value="1"/>
</dbReference>
<dbReference type="InterPro" id="IPR050707">
    <property type="entry name" value="HTH_MetabolicPath_Reg"/>
</dbReference>
<dbReference type="SUPFAM" id="SSF55781">
    <property type="entry name" value="GAF domain-like"/>
    <property type="match status" value="1"/>
</dbReference>
<accession>A0A074THB1</accession>
<dbReference type="GO" id="GO:0045892">
    <property type="term" value="P:negative regulation of DNA-templated transcription"/>
    <property type="evidence" value="ECO:0007669"/>
    <property type="project" value="TreeGrafter"/>
</dbReference>
<dbReference type="Gene3D" id="1.10.10.10">
    <property type="entry name" value="Winged helix-like DNA-binding domain superfamily/Winged helix DNA-binding domain"/>
    <property type="match status" value="1"/>
</dbReference>
<feature type="domain" description="IclR-ED" evidence="5">
    <location>
        <begin position="69"/>
        <end position="252"/>
    </location>
</feature>
<dbReference type="PROSITE" id="PS51077">
    <property type="entry name" value="HTH_ICLR"/>
    <property type="match status" value="1"/>
</dbReference>
<evidence type="ECO:0000259" key="5">
    <source>
        <dbReference type="PROSITE" id="PS51078"/>
    </source>
</evidence>
<dbReference type="InterPro" id="IPR036388">
    <property type="entry name" value="WH-like_DNA-bd_sf"/>
</dbReference>
<organism evidence="6 7">
    <name type="scientific">Thioclava dalianensis</name>
    <dbReference type="NCBI Taxonomy" id="1185766"/>
    <lineage>
        <taxon>Bacteria</taxon>
        <taxon>Pseudomonadati</taxon>
        <taxon>Pseudomonadota</taxon>
        <taxon>Alphaproteobacteria</taxon>
        <taxon>Rhodobacterales</taxon>
        <taxon>Paracoccaceae</taxon>
        <taxon>Thioclava</taxon>
    </lineage>
</organism>
<dbReference type="STRING" id="1185766.SAMN05216224_103168"/>
<dbReference type="eggNOG" id="COG1414">
    <property type="taxonomic scope" value="Bacteria"/>
</dbReference>
<dbReference type="PANTHER" id="PTHR30136:SF34">
    <property type="entry name" value="TRANSCRIPTIONAL REGULATOR"/>
    <property type="match status" value="1"/>
</dbReference>
<dbReference type="NCBIfam" id="TIGR02431">
    <property type="entry name" value="pcaR_pcaU"/>
    <property type="match status" value="1"/>
</dbReference>
<dbReference type="InterPro" id="IPR014757">
    <property type="entry name" value="Tscrpt_reg_IclR_C"/>
</dbReference>
<dbReference type="Pfam" id="PF09339">
    <property type="entry name" value="HTH_IclR"/>
    <property type="match status" value="1"/>
</dbReference>
<dbReference type="EMBL" id="JHEH01000003">
    <property type="protein sequence ID" value="KEP71096.1"/>
    <property type="molecule type" value="Genomic_DNA"/>
</dbReference>
<protein>
    <submittedName>
        <fullName evidence="6">IclR family transcriptional regulator</fullName>
    </submittedName>
</protein>
<feature type="domain" description="HTH iclR-type" evidence="4">
    <location>
        <begin position="8"/>
        <end position="68"/>
    </location>
</feature>
<evidence type="ECO:0000313" key="6">
    <source>
        <dbReference type="EMBL" id="KEP71096.1"/>
    </source>
</evidence>
<dbReference type="SUPFAM" id="SSF46785">
    <property type="entry name" value="Winged helix' DNA-binding domain"/>
    <property type="match status" value="1"/>
</dbReference>
<dbReference type="GO" id="GO:0046278">
    <property type="term" value="P:3,4-dihydroxybenzoate metabolic process"/>
    <property type="evidence" value="ECO:0007669"/>
    <property type="project" value="InterPro"/>
</dbReference>
<comment type="caution">
    <text evidence="6">The sequence shown here is derived from an EMBL/GenBank/DDBJ whole genome shotgun (WGS) entry which is preliminary data.</text>
</comment>
<dbReference type="Proteomes" id="UP000027725">
    <property type="component" value="Unassembled WGS sequence"/>
</dbReference>
<dbReference type="PROSITE" id="PS51078">
    <property type="entry name" value="ICLR_ED"/>
    <property type="match status" value="1"/>
</dbReference>
<dbReference type="AlphaFoldDB" id="A0A074THB1"/>
<sequence>MNNPTDFIASLAKGLRVIAAFGAQTPRLSIAEVAQHTGLDRATARRCLLTLHAEGYAEYDGKFFTLTPRVLRLGMGALASLPLPQIVQPWLDQLTQKIGQSCSVSILDETEIVYLARAAQARVMSIGLMPGSRLPAHCTSMGRVLLAALPETEARARIEASDLTPRTPYSLTDPDAIMARISEVRAQGFALIDQEVEAGLRSLAVPLFNGHGQVVAALNTGMAVSDAPPETLVHQYRDALEQVQSGLRRVLR</sequence>
<dbReference type="GO" id="GO:0003677">
    <property type="term" value="F:DNA binding"/>
    <property type="evidence" value="ECO:0007669"/>
    <property type="project" value="UniProtKB-KW"/>
</dbReference>
<name>A0A074THB1_9RHOB</name>
<keyword evidence="2" id="KW-0238">DNA-binding</keyword>
<proteinExistence type="predicted"/>
<dbReference type="Pfam" id="PF01614">
    <property type="entry name" value="IclR_C"/>
    <property type="match status" value="1"/>
</dbReference>
<evidence type="ECO:0000256" key="3">
    <source>
        <dbReference type="ARBA" id="ARBA00023163"/>
    </source>
</evidence>
<dbReference type="OrthoDB" id="9807558at2"/>
<dbReference type="SMART" id="SM00346">
    <property type="entry name" value="HTH_ICLR"/>
    <property type="match status" value="1"/>
</dbReference>
<gene>
    <name evidence="6" type="ORF">DL1_10630</name>
</gene>
<keyword evidence="7" id="KW-1185">Reference proteome</keyword>
<keyword evidence="3" id="KW-0804">Transcription</keyword>
<dbReference type="InterPro" id="IPR029016">
    <property type="entry name" value="GAF-like_dom_sf"/>
</dbReference>
<reference evidence="6 7" key="1">
    <citation type="submission" date="2014-03" db="EMBL/GenBank/DDBJ databases">
        <title>The draft genome sequence of Thioclava dalianensis DLFJ1-1.</title>
        <authorList>
            <person name="Lai Q."/>
            <person name="Shao Z."/>
        </authorList>
    </citation>
    <scope>NUCLEOTIDE SEQUENCE [LARGE SCALE GENOMIC DNA]</scope>
    <source>
        <strain evidence="6 7">DLFJ1-1</strain>
    </source>
</reference>
<keyword evidence="1" id="KW-0805">Transcription regulation</keyword>